<accession>A0A6G4VLD9</accession>
<dbReference type="InterPro" id="IPR004314">
    <property type="entry name" value="Neprosin"/>
</dbReference>
<dbReference type="PANTHER" id="PTHR31589:SF110">
    <property type="entry name" value="PROTEIN, PUTATIVE (DUF239)-RELATED"/>
    <property type="match status" value="1"/>
</dbReference>
<evidence type="ECO:0000259" key="2">
    <source>
        <dbReference type="PROSITE" id="PS52045"/>
    </source>
</evidence>
<dbReference type="Proteomes" id="UP000472335">
    <property type="component" value="Unassembled WGS sequence"/>
</dbReference>
<dbReference type="AlphaFoldDB" id="A0A6G4VLD9"/>
<feature type="region of interest" description="Disordered" evidence="1">
    <location>
        <begin position="1"/>
        <end position="26"/>
    </location>
</feature>
<feature type="domain" description="Neprosin PEP catalytic" evidence="2">
    <location>
        <begin position="158"/>
        <end position="417"/>
    </location>
</feature>
<reference evidence="3 4" key="1">
    <citation type="submission" date="2020-02" db="EMBL/GenBank/DDBJ databases">
        <title>Whole-genome analyses of novel actinobacteria.</title>
        <authorList>
            <person name="Sahin N."/>
            <person name="Gencbay T."/>
        </authorList>
    </citation>
    <scope>NUCLEOTIDE SEQUENCE [LARGE SCALE GENOMIC DNA]</scope>
    <source>
        <strain evidence="3 4">HC44</strain>
    </source>
</reference>
<evidence type="ECO:0000313" key="4">
    <source>
        <dbReference type="Proteomes" id="UP000472335"/>
    </source>
</evidence>
<dbReference type="PANTHER" id="PTHR31589">
    <property type="entry name" value="PROTEIN, PUTATIVE (DUF239)-RELATED-RELATED"/>
    <property type="match status" value="1"/>
</dbReference>
<dbReference type="RefSeq" id="WP_165269758.1">
    <property type="nucleotide sequence ID" value="NZ_JAAKZY010000304.1"/>
</dbReference>
<dbReference type="InterPro" id="IPR053168">
    <property type="entry name" value="Glutamic_endopeptidase"/>
</dbReference>
<sequence length="417" mass="45583">MASGVVERNPSHKESGLSDRPNQVGEQQLTEAEAANQLDEIHQYLKDRYARRDVVTRTVTKGGVQLDWVPAESQAAGGKLAQPPGDDRPLERVKGEFPAEPVRFELEDEAADRGPRGTVPLVRLATEQITPVGSLNDWLAKGPVGRIAAPPGFGRDILAPAAAVVHKYGYSNQSVTCYGTSGNINAWHSFVEYNNEFSLGQLALARGSGTGQQTLEVGHQVYKDLYGDWVPHLFTYYTTNGYTQSGDNKGGYNENVKGWVQYSSTVHPGALSSPLSSFGGTQYQMGLKVQLWQGNWWVQVNGAWIGYYPASLYATTGLRSQASSVSWYGEVVDSGSDPATTRTDMGSGHWPYEGFGYCAYMNNLQYQSGTDGTMTRYSGSTWASNPNCYTVEGHFADTGSWQSYQWWGGSGRNSQCP</sequence>
<dbReference type="PROSITE" id="PS52045">
    <property type="entry name" value="NEPROSIN_PEP_CD"/>
    <property type="match status" value="1"/>
</dbReference>
<organism evidence="3 4">
    <name type="scientific">Streptomyces scabichelini</name>
    <dbReference type="NCBI Taxonomy" id="2711217"/>
    <lineage>
        <taxon>Bacteria</taxon>
        <taxon>Bacillati</taxon>
        <taxon>Actinomycetota</taxon>
        <taxon>Actinomycetes</taxon>
        <taxon>Kitasatosporales</taxon>
        <taxon>Streptomycetaceae</taxon>
        <taxon>Streptomyces</taxon>
    </lineage>
</organism>
<comment type="caution">
    <text evidence="3">The sequence shown here is derived from an EMBL/GenBank/DDBJ whole genome shotgun (WGS) entry which is preliminary data.</text>
</comment>
<name>A0A6G4VLD9_9ACTN</name>
<dbReference type="Pfam" id="PF03080">
    <property type="entry name" value="Neprosin"/>
    <property type="match status" value="1"/>
</dbReference>
<protein>
    <submittedName>
        <fullName evidence="3">Neprosin family prolyl endopeptidase</fullName>
    </submittedName>
</protein>
<proteinExistence type="predicted"/>
<evidence type="ECO:0000256" key="1">
    <source>
        <dbReference type="SAM" id="MobiDB-lite"/>
    </source>
</evidence>
<gene>
    <name evidence="3" type="ORF">G5C60_46840</name>
</gene>
<keyword evidence="4" id="KW-1185">Reference proteome</keyword>
<dbReference type="EMBL" id="JAAKZY010000304">
    <property type="protein sequence ID" value="NGO14916.1"/>
    <property type="molecule type" value="Genomic_DNA"/>
</dbReference>
<evidence type="ECO:0000313" key="3">
    <source>
        <dbReference type="EMBL" id="NGO14916.1"/>
    </source>
</evidence>